<protein>
    <submittedName>
        <fullName evidence="2">Uncharacterized protein</fullName>
    </submittedName>
</protein>
<reference evidence="2" key="1">
    <citation type="journal article" date="2020" name="Stud. Mycol.">
        <title>101 Dothideomycetes genomes: a test case for predicting lifestyles and emergence of pathogens.</title>
        <authorList>
            <person name="Haridas S."/>
            <person name="Albert R."/>
            <person name="Binder M."/>
            <person name="Bloem J."/>
            <person name="Labutti K."/>
            <person name="Salamov A."/>
            <person name="Andreopoulos B."/>
            <person name="Baker S."/>
            <person name="Barry K."/>
            <person name="Bills G."/>
            <person name="Bluhm B."/>
            <person name="Cannon C."/>
            <person name="Castanera R."/>
            <person name="Culley D."/>
            <person name="Daum C."/>
            <person name="Ezra D."/>
            <person name="Gonzalez J."/>
            <person name="Henrissat B."/>
            <person name="Kuo A."/>
            <person name="Liang C."/>
            <person name="Lipzen A."/>
            <person name="Lutzoni F."/>
            <person name="Magnuson J."/>
            <person name="Mondo S."/>
            <person name="Nolan M."/>
            <person name="Ohm R."/>
            <person name="Pangilinan J."/>
            <person name="Park H.-J."/>
            <person name="Ramirez L."/>
            <person name="Alfaro M."/>
            <person name="Sun H."/>
            <person name="Tritt A."/>
            <person name="Yoshinaga Y."/>
            <person name="Zwiers L.-H."/>
            <person name="Turgeon B."/>
            <person name="Goodwin S."/>
            <person name="Spatafora J."/>
            <person name="Crous P."/>
            <person name="Grigoriev I."/>
        </authorList>
    </citation>
    <scope>NUCLEOTIDE SEQUENCE</scope>
    <source>
        <strain evidence="2">CBS 269.34</strain>
    </source>
</reference>
<feature type="coiled-coil region" evidence="1">
    <location>
        <begin position="262"/>
        <end position="328"/>
    </location>
</feature>
<dbReference type="Proteomes" id="UP000799750">
    <property type="component" value="Unassembled WGS sequence"/>
</dbReference>
<dbReference type="AlphaFoldDB" id="A0A6A6R283"/>
<keyword evidence="1" id="KW-0175">Coiled coil</keyword>
<dbReference type="EMBL" id="MU004185">
    <property type="protein sequence ID" value="KAF2498811.1"/>
    <property type="molecule type" value="Genomic_DNA"/>
</dbReference>
<dbReference type="OrthoDB" id="10497863at2759"/>
<accession>A0A6A6R283</accession>
<evidence type="ECO:0000313" key="2">
    <source>
        <dbReference type="EMBL" id="KAF2498811.1"/>
    </source>
</evidence>
<proteinExistence type="predicted"/>
<keyword evidence="3" id="KW-1185">Reference proteome</keyword>
<evidence type="ECO:0000256" key="1">
    <source>
        <dbReference type="SAM" id="Coils"/>
    </source>
</evidence>
<organism evidence="2 3">
    <name type="scientific">Lophium mytilinum</name>
    <dbReference type="NCBI Taxonomy" id="390894"/>
    <lineage>
        <taxon>Eukaryota</taxon>
        <taxon>Fungi</taxon>
        <taxon>Dikarya</taxon>
        <taxon>Ascomycota</taxon>
        <taxon>Pezizomycotina</taxon>
        <taxon>Dothideomycetes</taxon>
        <taxon>Pleosporomycetidae</taxon>
        <taxon>Mytilinidiales</taxon>
        <taxon>Mytilinidiaceae</taxon>
        <taxon>Lophium</taxon>
    </lineage>
</organism>
<sequence>MTPPLVRLSASEEKVEEAITLWQQELKDECTRRLGVLPPFINTNLDALRERLAKATQETRVLQSEGIVDGENFASLHSSSGRPQSALEALQSSITGFDPLLTSLEDIKSSLASFKSSVGAVWPLLAYADREQSQVADPSPNSVNAETGAGVFLSNSLNADADDSASTHSSEVVDASTDISRIHLALTAANTALERKRRKFADTLLLIKTLVKSVEDDAVRRCAGLTSALESLQISSEKELGREQSANRQRRTRAVTAVELLNNRLRKQRRVHMSTNRQLKRQIDHMTQVSRRRTATLTEKEAEKDAEIDRLKQMYNEQKRRADDLQNVTIADGNTINRLETANIGLHNLLLEDRARVAEVNQRVRTLEVTILQMVADITIAGVQTEFVPEGT</sequence>
<gene>
    <name evidence="2" type="ORF">BU16DRAFT_605270</name>
</gene>
<name>A0A6A6R283_9PEZI</name>
<evidence type="ECO:0000313" key="3">
    <source>
        <dbReference type="Proteomes" id="UP000799750"/>
    </source>
</evidence>